<name>A0ABU8XNL8_9PROT</name>
<dbReference type="RefSeq" id="WP_418158647.1">
    <property type="nucleotide sequence ID" value="NZ_JBBLZC010000005.1"/>
</dbReference>
<evidence type="ECO:0000313" key="4">
    <source>
        <dbReference type="Proteomes" id="UP001375743"/>
    </source>
</evidence>
<dbReference type="PANTHER" id="PTHR38588">
    <property type="entry name" value="BLL0334 PROTEIN"/>
    <property type="match status" value="1"/>
</dbReference>
<feature type="compositionally biased region" description="Low complexity" evidence="1">
    <location>
        <begin position="181"/>
        <end position="191"/>
    </location>
</feature>
<dbReference type="PANTHER" id="PTHR38588:SF1">
    <property type="entry name" value="BLL0334 PROTEIN"/>
    <property type="match status" value="1"/>
</dbReference>
<dbReference type="InterPro" id="IPR023393">
    <property type="entry name" value="START-like_dom_sf"/>
</dbReference>
<feature type="transmembrane region" description="Helical" evidence="2">
    <location>
        <begin position="250"/>
        <end position="268"/>
    </location>
</feature>
<evidence type="ECO:0000313" key="3">
    <source>
        <dbReference type="EMBL" id="MEK0082792.1"/>
    </source>
</evidence>
<evidence type="ECO:0000256" key="2">
    <source>
        <dbReference type="SAM" id="Phobius"/>
    </source>
</evidence>
<feature type="region of interest" description="Disordered" evidence="1">
    <location>
        <begin position="157"/>
        <end position="219"/>
    </location>
</feature>
<keyword evidence="4" id="KW-1185">Reference proteome</keyword>
<dbReference type="Gene3D" id="3.30.530.20">
    <property type="match status" value="1"/>
</dbReference>
<feature type="compositionally biased region" description="Low complexity" evidence="1">
    <location>
        <begin position="199"/>
        <end position="211"/>
    </location>
</feature>
<protein>
    <submittedName>
        <fullName evidence="3">Carbon monoxide dehydrogenase subunit G</fullName>
    </submittedName>
</protein>
<dbReference type="InterPro" id="IPR010419">
    <property type="entry name" value="CO_DH_gsu"/>
</dbReference>
<proteinExistence type="predicted"/>
<dbReference type="SUPFAM" id="SSF55961">
    <property type="entry name" value="Bet v1-like"/>
    <property type="match status" value="1"/>
</dbReference>
<comment type="caution">
    <text evidence="3">The sequence shown here is derived from an EMBL/GenBank/DDBJ whole genome shotgun (WGS) entry which is preliminary data.</text>
</comment>
<keyword evidence="2" id="KW-0472">Membrane</keyword>
<dbReference type="CDD" id="cd05018">
    <property type="entry name" value="CoxG"/>
    <property type="match status" value="1"/>
</dbReference>
<dbReference type="Pfam" id="PF06240">
    <property type="entry name" value="COXG"/>
    <property type="match status" value="1"/>
</dbReference>
<dbReference type="Proteomes" id="UP001375743">
    <property type="component" value="Unassembled WGS sequence"/>
</dbReference>
<feature type="compositionally biased region" description="Pro residues" evidence="1">
    <location>
        <begin position="160"/>
        <end position="180"/>
    </location>
</feature>
<organism evidence="3 4">
    <name type="scientific">Benzoatithermus flavus</name>
    <dbReference type="NCBI Taxonomy" id="3108223"/>
    <lineage>
        <taxon>Bacteria</taxon>
        <taxon>Pseudomonadati</taxon>
        <taxon>Pseudomonadota</taxon>
        <taxon>Alphaproteobacteria</taxon>
        <taxon>Geminicoccales</taxon>
        <taxon>Geminicoccaceae</taxon>
        <taxon>Benzoatithermus</taxon>
    </lineage>
</organism>
<keyword evidence="2" id="KW-0812">Transmembrane</keyword>
<dbReference type="EMBL" id="JBBLZC010000005">
    <property type="protein sequence ID" value="MEK0082792.1"/>
    <property type="molecule type" value="Genomic_DNA"/>
</dbReference>
<sequence>MDMTGEYRIPAPRQRVWEALNDPEILKASIPGCEELHKLSDTELEAKVKAKVGPVSATFTGKVTLGDLNPPESYTISGEGKGGAAGFAKGGAEVALTEDGAGTLLRYHAKADVGGKLAQIGSRLIQGTAKKMADDFFGRFSTIVGERYAAGSATAAVAPSPAPAPAAPPIPPAVEAPQPAPLAAAPTAAPIEPAPPVETPRAAAGATAAEPAPAPRPKQVAFAPEKPATERRPAQPVAPPPVEKGLMQQWWVWLLAVIVVVILLYWLLGS</sequence>
<evidence type="ECO:0000256" key="1">
    <source>
        <dbReference type="SAM" id="MobiDB-lite"/>
    </source>
</evidence>
<accession>A0ABU8XNL8</accession>
<keyword evidence="2" id="KW-1133">Transmembrane helix</keyword>
<gene>
    <name evidence="3" type="ORF">U1T56_06500</name>
</gene>
<reference evidence="3 4" key="1">
    <citation type="submission" date="2024-01" db="EMBL/GenBank/DDBJ databases">
        <title>Multi-omics insights into the function and evolution of sodium benzoate biodegradation pathways in Benzoatithermus flavus gen. nov., sp. nov. from hot spring.</title>
        <authorList>
            <person name="Hu C.-J."/>
            <person name="Li W.-J."/>
        </authorList>
    </citation>
    <scope>NUCLEOTIDE SEQUENCE [LARGE SCALE GENOMIC DNA]</scope>
    <source>
        <strain evidence="3 4">SYSU G07066</strain>
    </source>
</reference>